<proteinExistence type="inferred from homology"/>
<dbReference type="InterPro" id="IPR051750">
    <property type="entry name" value="Trans-sulfuration_enzymes"/>
</dbReference>
<sequence>MSLTVPLGHPLPPRDPHIGEYARFFIHDTISSLSRTIIAKFGQEGEQAMLFPSAQTASHCLAFLREQSPSAPLRIMEIIPDIPVDADILPWAAIWAVVFPDKARGLAMKVWQHAGEGISSRRAEWCKEVFARCGFKVCRERGGIPPSISAVGQLHGAPLDLTAAAEAKQILRGRISRVLSSGIKPGDKAGVVQPSDVYLYPSGMSAIFNVHQALLAARGEDKRSICFGFTYLDTLKLLTTFGPGCLFLGHNHTALSLLEAALHQKSTAASEQPFLALFCEVPGNPLLHTPDLERIRELADQWGFAVVVDETVGGFLNVDVLPWADVVCTSLTKGFSGRANVMGGSAVINPKSRYHALLTHTLSATYQDTLFPTDALALSHNSLTFPTRNLCTNTAAEILYDFLRAHPAVKKIYYPKHNTETLPFYEKCRRKSGGYGYLMTIVFWDERDAVVFFDRLEVAKGPSLGTNFTLASAYTLLAHFGELEWAAEYGVVEHMVRISVGLEGVDKLLEVFSKALRAVEENIACGRVGE</sequence>
<evidence type="ECO:0000256" key="4">
    <source>
        <dbReference type="ARBA" id="ARBA00061376"/>
    </source>
</evidence>
<evidence type="ECO:0000256" key="2">
    <source>
        <dbReference type="ARBA" id="ARBA00022898"/>
    </source>
</evidence>
<comment type="caution">
    <text evidence="6">The sequence shown here is derived from an EMBL/GenBank/DDBJ whole genome shotgun (WGS) entry which is preliminary data.</text>
</comment>
<dbReference type="GO" id="GO:0019346">
    <property type="term" value="P:transsulfuration"/>
    <property type="evidence" value="ECO:0007669"/>
    <property type="project" value="InterPro"/>
</dbReference>
<dbReference type="Gene3D" id="3.40.640.10">
    <property type="entry name" value="Type I PLP-dependent aspartate aminotransferase-like (Major domain)"/>
    <property type="match status" value="1"/>
</dbReference>
<dbReference type="FunFam" id="3.90.1150.10:FF:000063">
    <property type="entry name" value="Probable cystathionine gamma-synthase"/>
    <property type="match status" value="1"/>
</dbReference>
<dbReference type="GO" id="GO:0030170">
    <property type="term" value="F:pyridoxal phosphate binding"/>
    <property type="evidence" value="ECO:0007669"/>
    <property type="project" value="InterPro"/>
</dbReference>
<name>A0A9P8HY19_9PEZI</name>
<evidence type="ECO:0008006" key="8">
    <source>
        <dbReference type="Google" id="ProtNLM"/>
    </source>
</evidence>
<evidence type="ECO:0000313" key="7">
    <source>
        <dbReference type="Proteomes" id="UP000698800"/>
    </source>
</evidence>
<reference evidence="6" key="1">
    <citation type="submission" date="2021-03" db="EMBL/GenBank/DDBJ databases">
        <title>Comparative genomics and phylogenomic investigation of the class Geoglossomycetes provide insights into ecological specialization and systematics.</title>
        <authorList>
            <person name="Melie T."/>
            <person name="Pirro S."/>
            <person name="Miller A.N."/>
            <person name="Quandt A."/>
        </authorList>
    </citation>
    <scope>NUCLEOTIDE SEQUENCE</scope>
    <source>
        <strain evidence="6">GBOQ0MN5Z8</strain>
    </source>
</reference>
<dbReference type="PANTHER" id="PTHR42699:SF1">
    <property type="entry name" value="CYSTATHIONINE GAMMA-SYNTHASE-RELATED"/>
    <property type="match status" value="1"/>
</dbReference>
<dbReference type="AlphaFoldDB" id="A0A9P8HY19"/>
<dbReference type="GO" id="GO:0003962">
    <property type="term" value="F:cystathionine gamma-synthase activity"/>
    <property type="evidence" value="ECO:0007669"/>
    <property type="project" value="TreeGrafter"/>
</dbReference>
<dbReference type="InterPro" id="IPR015421">
    <property type="entry name" value="PyrdxlP-dep_Trfase_major"/>
</dbReference>
<dbReference type="InterPro" id="IPR000277">
    <property type="entry name" value="Cys/Met-Metab_PyrdxlP-dep_enz"/>
</dbReference>
<keyword evidence="2 5" id="KW-0663">Pyridoxal phosphate</keyword>
<dbReference type="Gene3D" id="3.90.1150.10">
    <property type="entry name" value="Aspartate Aminotransferase, domain 1"/>
    <property type="match status" value="1"/>
</dbReference>
<evidence type="ECO:0000256" key="3">
    <source>
        <dbReference type="ARBA" id="ARBA00034478"/>
    </source>
</evidence>
<dbReference type="Pfam" id="PF01053">
    <property type="entry name" value="Cys_Met_Meta_PP"/>
    <property type="match status" value="1"/>
</dbReference>
<protein>
    <recommendedName>
        <fullName evidence="8">Cystathionine gamma-synthase</fullName>
    </recommendedName>
</protein>
<dbReference type="InterPro" id="IPR015424">
    <property type="entry name" value="PyrdxlP-dep_Trfase"/>
</dbReference>
<dbReference type="EMBL" id="JAGHQL010000139">
    <property type="protein sequence ID" value="KAH0537580.1"/>
    <property type="molecule type" value="Genomic_DNA"/>
</dbReference>
<gene>
    <name evidence="6" type="ORF">FGG08_005646</name>
</gene>
<keyword evidence="7" id="KW-1185">Reference proteome</keyword>
<dbReference type="SUPFAM" id="SSF53383">
    <property type="entry name" value="PLP-dependent transferases"/>
    <property type="match status" value="1"/>
</dbReference>
<evidence type="ECO:0000256" key="5">
    <source>
        <dbReference type="RuleBase" id="RU362118"/>
    </source>
</evidence>
<comment type="pathway">
    <text evidence="3">Amino-acid biosynthesis; L-methionine biosynthesis via de novo pathway.</text>
</comment>
<dbReference type="InterPro" id="IPR015422">
    <property type="entry name" value="PyrdxlP-dep_Trfase_small"/>
</dbReference>
<evidence type="ECO:0000313" key="6">
    <source>
        <dbReference type="EMBL" id="KAH0537580.1"/>
    </source>
</evidence>
<evidence type="ECO:0000256" key="1">
    <source>
        <dbReference type="ARBA" id="ARBA00001933"/>
    </source>
</evidence>
<dbReference type="OrthoDB" id="310895at2759"/>
<comment type="cofactor">
    <cofactor evidence="1 5">
        <name>pyridoxal 5'-phosphate</name>
        <dbReference type="ChEBI" id="CHEBI:597326"/>
    </cofactor>
</comment>
<organism evidence="6 7">
    <name type="scientific">Glutinoglossum americanum</name>
    <dbReference type="NCBI Taxonomy" id="1670608"/>
    <lineage>
        <taxon>Eukaryota</taxon>
        <taxon>Fungi</taxon>
        <taxon>Dikarya</taxon>
        <taxon>Ascomycota</taxon>
        <taxon>Pezizomycotina</taxon>
        <taxon>Geoglossomycetes</taxon>
        <taxon>Geoglossales</taxon>
        <taxon>Geoglossaceae</taxon>
        <taxon>Glutinoglossum</taxon>
    </lineage>
</organism>
<dbReference type="PANTHER" id="PTHR42699">
    <property type="match status" value="1"/>
</dbReference>
<accession>A0A9P8HY19</accession>
<comment type="similarity">
    <text evidence="4">Belongs to the trans-sulfuration enzymes family. MET7 subfamily.</text>
</comment>
<dbReference type="Proteomes" id="UP000698800">
    <property type="component" value="Unassembled WGS sequence"/>
</dbReference>